<organism evidence="1 2">
    <name type="scientific">Stephanodiscus triporus</name>
    <dbReference type="NCBI Taxonomy" id="2934178"/>
    <lineage>
        <taxon>Eukaryota</taxon>
        <taxon>Sar</taxon>
        <taxon>Stramenopiles</taxon>
        <taxon>Ochrophyta</taxon>
        <taxon>Bacillariophyta</taxon>
        <taxon>Coscinodiscophyceae</taxon>
        <taxon>Thalassiosirophycidae</taxon>
        <taxon>Stephanodiscales</taxon>
        <taxon>Stephanodiscaceae</taxon>
        <taxon>Stephanodiscus</taxon>
    </lineage>
</organism>
<protein>
    <submittedName>
        <fullName evidence="1">Uncharacterized protein</fullName>
    </submittedName>
</protein>
<gene>
    <name evidence="1" type="ORF">ACHAW5_008032</name>
</gene>
<sequence>MWYAASFVILPGRADAAKYGGFGAGSPEVIDPKDAIVDPDALKSDSVQKGLAAVRGYKQSVVDMRAALGADNQADIGPKIRKDFDFSVIRTDLNAINAALDEDTQRGTDRIVRAILQDITELEVTQKQKPGVPRSETRLNNVCRKLEKLEKSFDEYLAFAN</sequence>
<reference evidence="1 2" key="1">
    <citation type="submission" date="2024-10" db="EMBL/GenBank/DDBJ databases">
        <title>Updated reference genomes for cyclostephanoid diatoms.</title>
        <authorList>
            <person name="Roberts W.R."/>
            <person name="Alverson A.J."/>
        </authorList>
    </citation>
    <scope>NUCLEOTIDE SEQUENCE [LARGE SCALE GENOMIC DNA]</scope>
    <source>
        <strain evidence="1 2">AJA276-08</strain>
    </source>
</reference>
<name>A0ABD3N734_9STRA</name>
<proteinExistence type="predicted"/>
<dbReference type="AlphaFoldDB" id="A0ABD3N734"/>
<evidence type="ECO:0000313" key="2">
    <source>
        <dbReference type="Proteomes" id="UP001530315"/>
    </source>
</evidence>
<comment type="caution">
    <text evidence="1">The sequence shown here is derived from an EMBL/GenBank/DDBJ whole genome shotgun (WGS) entry which is preliminary data.</text>
</comment>
<dbReference type="EMBL" id="JALLAZ020001592">
    <property type="protein sequence ID" value="KAL3771919.1"/>
    <property type="molecule type" value="Genomic_DNA"/>
</dbReference>
<keyword evidence="2" id="KW-1185">Reference proteome</keyword>
<accession>A0ABD3N734</accession>
<evidence type="ECO:0000313" key="1">
    <source>
        <dbReference type="EMBL" id="KAL3771919.1"/>
    </source>
</evidence>
<dbReference type="Proteomes" id="UP001530315">
    <property type="component" value="Unassembled WGS sequence"/>
</dbReference>